<proteinExistence type="predicted"/>
<sequence length="55" mass="6319">MTATTQFFTSALRRLPPRVCGRFGNDARLYGSGKKRASPCRFEKKESRSVHDDER</sequence>
<evidence type="ECO:0000256" key="1">
    <source>
        <dbReference type="SAM" id="MobiDB-lite"/>
    </source>
</evidence>
<reference evidence="2 3" key="1">
    <citation type="submission" date="2022-05" db="EMBL/GenBank/DDBJ databases">
        <authorList>
            <person name="Zhou X."/>
            <person name="Li K."/>
            <person name="Man Y."/>
        </authorList>
    </citation>
    <scope>NUCLEOTIDE SEQUENCE [LARGE SCALE GENOMIC DNA]</scope>
    <source>
        <strain evidence="2 3">MS405</strain>
    </source>
</reference>
<protein>
    <submittedName>
        <fullName evidence="2">Uncharacterized protein</fullName>
    </submittedName>
</protein>
<accession>A0ABY4PKJ2</accession>
<feature type="region of interest" description="Disordered" evidence="1">
    <location>
        <begin position="26"/>
        <end position="55"/>
    </location>
</feature>
<evidence type="ECO:0000313" key="2">
    <source>
        <dbReference type="EMBL" id="UQT53650.1"/>
    </source>
</evidence>
<dbReference type="RefSeq" id="WP_249585148.1">
    <property type="nucleotide sequence ID" value="NZ_CP097289.1"/>
</dbReference>
<evidence type="ECO:0000313" key="3">
    <source>
        <dbReference type="Proteomes" id="UP000829992"/>
    </source>
</evidence>
<dbReference type="EMBL" id="CP097289">
    <property type="protein sequence ID" value="UQT53650.1"/>
    <property type="molecule type" value="Genomic_DNA"/>
</dbReference>
<dbReference type="Proteomes" id="UP000829992">
    <property type="component" value="Chromosome"/>
</dbReference>
<keyword evidence="3" id="KW-1185">Reference proteome</keyword>
<gene>
    <name evidence="2" type="ORF">M4V62_00320</name>
</gene>
<name>A0ABY4PKJ2_9ACTN</name>
<feature type="compositionally biased region" description="Basic and acidic residues" evidence="1">
    <location>
        <begin position="41"/>
        <end position="55"/>
    </location>
</feature>
<organism evidence="2 3">
    <name type="scientific">Streptomyces durmitorensis</name>
    <dbReference type="NCBI Taxonomy" id="319947"/>
    <lineage>
        <taxon>Bacteria</taxon>
        <taxon>Bacillati</taxon>
        <taxon>Actinomycetota</taxon>
        <taxon>Actinomycetes</taxon>
        <taxon>Kitasatosporales</taxon>
        <taxon>Streptomycetaceae</taxon>
        <taxon>Streptomyces</taxon>
    </lineage>
</organism>